<keyword evidence="4" id="KW-0732">Signal</keyword>
<dbReference type="Gene3D" id="2.40.100.10">
    <property type="entry name" value="Cyclophilin-like"/>
    <property type="match status" value="1"/>
</dbReference>
<name>A0A177AUS9_9BILA</name>
<dbReference type="GO" id="GO:0005737">
    <property type="term" value="C:cytoplasm"/>
    <property type="evidence" value="ECO:0007669"/>
    <property type="project" value="TreeGrafter"/>
</dbReference>
<comment type="catalytic activity">
    <reaction evidence="1 4">
        <text>[protein]-peptidylproline (omega=180) = [protein]-peptidylproline (omega=0)</text>
        <dbReference type="Rhea" id="RHEA:16237"/>
        <dbReference type="Rhea" id="RHEA-COMP:10747"/>
        <dbReference type="Rhea" id="RHEA-COMP:10748"/>
        <dbReference type="ChEBI" id="CHEBI:83833"/>
        <dbReference type="ChEBI" id="CHEBI:83834"/>
        <dbReference type="EC" id="5.2.1.8"/>
    </reaction>
</comment>
<protein>
    <recommendedName>
        <fullName evidence="4">Peptidyl-prolyl cis-trans isomerase</fullName>
        <shortName evidence="4">PPIase</shortName>
        <ecNumber evidence="4">5.2.1.8</ecNumber>
    </recommendedName>
</protein>
<dbReference type="PRINTS" id="PR00153">
    <property type="entry name" value="CSAPPISMRASE"/>
</dbReference>
<feature type="chain" id="PRO_5007948897" description="Peptidyl-prolyl cis-trans isomerase" evidence="4">
    <location>
        <begin position="19"/>
        <end position="204"/>
    </location>
</feature>
<feature type="signal peptide" evidence="4">
    <location>
        <begin position="1"/>
        <end position="18"/>
    </location>
</feature>
<evidence type="ECO:0000313" key="7">
    <source>
        <dbReference type="Proteomes" id="UP000078046"/>
    </source>
</evidence>
<sequence>MIKKFLLIFLIIQNFSENFDLTNLYVTHEVWFDLETFHQNNTLDYKGRFLIAMFGGLLPKTTLNFVELCNGYVNSEKTLLTYKNSTVHRIMKNFVIQMGDVINGDGTNGESIYGKTFSDENFILKHRSHGWVSMANYGKDTNNSQFYIILTKTPWLDYKYVVFGKVIEGMQVLNRIAQVPIDLESMIPLQLVKIANCGYNRTNP</sequence>
<accession>A0A177AUS9</accession>
<dbReference type="Pfam" id="PF00160">
    <property type="entry name" value="Pro_isomerase"/>
    <property type="match status" value="1"/>
</dbReference>
<feature type="domain" description="PPIase cyclophilin-type" evidence="5">
    <location>
        <begin position="47"/>
        <end position="199"/>
    </location>
</feature>
<dbReference type="FunFam" id="2.40.100.10:FF:000025">
    <property type="entry name" value="Peptidyl-prolyl cis-trans isomerase CYP19-2"/>
    <property type="match status" value="1"/>
</dbReference>
<dbReference type="Proteomes" id="UP000078046">
    <property type="component" value="Unassembled WGS sequence"/>
</dbReference>
<comment type="function">
    <text evidence="4">PPIases accelerate the folding of proteins. It catalyzes the cis-trans isomerization of proline imidic peptide bonds in oligopeptides.</text>
</comment>
<reference evidence="6 7" key="1">
    <citation type="submission" date="2016-04" db="EMBL/GenBank/DDBJ databases">
        <title>The genome of Intoshia linei affirms orthonectids as highly simplified spiralians.</title>
        <authorList>
            <person name="Mikhailov K.V."/>
            <person name="Slusarev G.S."/>
            <person name="Nikitin M.A."/>
            <person name="Logacheva M.D."/>
            <person name="Penin A."/>
            <person name="Aleoshin V."/>
            <person name="Panchin Y.V."/>
        </authorList>
    </citation>
    <scope>NUCLEOTIDE SEQUENCE [LARGE SCALE GENOMIC DNA]</scope>
    <source>
        <strain evidence="6">Intl2013</strain>
        <tissue evidence="6">Whole animal</tissue>
    </source>
</reference>
<dbReference type="AlphaFoldDB" id="A0A177AUS9"/>
<comment type="similarity">
    <text evidence="4">Belongs to the cyclophilin-type PPIase family.</text>
</comment>
<feature type="non-terminal residue" evidence="6">
    <location>
        <position position="204"/>
    </location>
</feature>
<organism evidence="6 7">
    <name type="scientific">Intoshia linei</name>
    <dbReference type="NCBI Taxonomy" id="1819745"/>
    <lineage>
        <taxon>Eukaryota</taxon>
        <taxon>Metazoa</taxon>
        <taxon>Spiralia</taxon>
        <taxon>Lophotrochozoa</taxon>
        <taxon>Mesozoa</taxon>
        <taxon>Orthonectida</taxon>
        <taxon>Rhopaluridae</taxon>
        <taxon>Intoshia</taxon>
    </lineage>
</organism>
<dbReference type="GO" id="GO:0006457">
    <property type="term" value="P:protein folding"/>
    <property type="evidence" value="ECO:0007669"/>
    <property type="project" value="TreeGrafter"/>
</dbReference>
<dbReference type="SUPFAM" id="SSF50891">
    <property type="entry name" value="Cyclophilin-like"/>
    <property type="match status" value="1"/>
</dbReference>
<evidence type="ECO:0000313" key="6">
    <source>
        <dbReference type="EMBL" id="OAF65749.1"/>
    </source>
</evidence>
<evidence type="ECO:0000256" key="1">
    <source>
        <dbReference type="ARBA" id="ARBA00000971"/>
    </source>
</evidence>
<evidence type="ECO:0000256" key="2">
    <source>
        <dbReference type="ARBA" id="ARBA00023110"/>
    </source>
</evidence>
<dbReference type="EMBL" id="LWCA01001161">
    <property type="protein sequence ID" value="OAF65749.1"/>
    <property type="molecule type" value="Genomic_DNA"/>
</dbReference>
<evidence type="ECO:0000259" key="5">
    <source>
        <dbReference type="PROSITE" id="PS50072"/>
    </source>
</evidence>
<keyword evidence="7" id="KW-1185">Reference proteome</keyword>
<comment type="caution">
    <text evidence="6">The sequence shown here is derived from an EMBL/GenBank/DDBJ whole genome shotgun (WGS) entry which is preliminary data.</text>
</comment>
<dbReference type="GO" id="GO:0003755">
    <property type="term" value="F:peptidyl-prolyl cis-trans isomerase activity"/>
    <property type="evidence" value="ECO:0007669"/>
    <property type="project" value="UniProtKB-UniRule"/>
</dbReference>
<gene>
    <name evidence="6" type="ORF">A3Q56_06538</name>
</gene>
<dbReference type="PANTHER" id="PTHR11071">
    <property type="entry name" value="PEPTIDYL-PROLYL CIS-TRANS ISOMERASE"/>
    <property type="match status" value="1"/>
</dbReference>
<dbReference type="OrthoDB" id="193499at2759"/>
<dbReference type="InterPro" id="IPR029000">
    <property type="entry name" value="Cyclophilin-like_dom_sf"/>
</dbReference>
<dbReference type="PROSITE" id="PS50072">
    <property type="entry name" value="CSA_PPIASE_2"/>
    <property type="match status" value="1"/>
</dbReference>
<evidence type="ECO:0000256" key="3">
    <source>
        <dbReference type="ARBA" id="ARBA00023235"/>
    </source>
</evidence>
<dbReference type="EC" id="5.2.1.8" evidence="4"/>
<proteinExistence type="inferred from homology"/>
<dbReference type="GO" id="GO:0016018">
    <property type="term" value="F:cyclosporin A binding"/>
    <property type="evidence" value="ECO:0007669"/>
    <property type="project" value="TreeGrafter"/>
</dbReference>
<keyword evidence="2 4" id="KW-0697">Rotamase</keyword>
<dbReference type="PANTHER" id="PTHR11071:SF547">
    <property type="entry name" value="PEPTIDYL-PROLYL CIS-TRANS ISOMERASE"/>
    <property type="match status" value="1"/>
</dbReference>
<keyword evidence="3 4" id="KW-0413">Isomerase</keyword>
<dbReference type="InterPro" id="IPR002130">
    <property type="entry name" value="Cyclophilin-type_PPIase_dom"/>
</dbReference>
<evidence type="ECO:0000256" key="4">
    <source>
        <dbReference type="RuleBase" id="RU363019"/>
    </source>
</evidence>